<dbReference type="EMBL" id="JAGGKK010000020">
    <property type="protein sequence ID" value="MBP1950339.1"/>
    <property type="molecule type" value="Genomic_DNA"/>
</dbReference>
<keyword evidence="1" id="KW-1133">Transmembrane helix</keyword>
<feature type="transmembrane region" description="Helical" evidence="1">
    <location>
        <begin position="87"/>
        <end position="109"/>
    </location>
</feature>
<comment type="caution">
    <text evidence="2">The sequence shown here is derived from an EMBL/GenBank/DDBJ whole genome shotgun (WGS) entry which is preliminary data.</text>
</comment>
<feature type="transmembrane region" description="Helical" evidence="1">
    <location>
        <begin position="129"/>
        <end position="154"/>
    </location>
</feature>
<accession>A0ABS4HIB2</accession>
<keyword evidence="1" id="KW-0812">Transmembrane</keyword>
<dbReference type="Proteomes" id="UP001519328">
    <property type="component" value="Unassembled WGS sequence"/>
</dbReference>
<evidence type="ECO:0000256" key="1">
    <source>
        <dbReference type="SAM" id="Phobius"/>
    </source>
</evidence>
<feature type="transmembrane region" description="Helical" evidence="1">
    <location>
        <begin position="226"/>
        <end position="249"/>
    </location>
</feature>
<reference evidence="2 3" key="1">
    <citation type="submission" date="2021-03" db="EMBL/GenBank/DDBJ databases">
        <title>Genomic Encyclopedia of Type Strains, Phase IV (KMG-IV): sequencing the most valuable type-strain genomes for metagenomic binning, comparative biology and taxonomic classification.</title>
        <authorList>
            <person name="Goeker M."/>
        </authorList>
    </citation>
    <scope>NUCLEOTIDE SEQUENCE [LARGE SCALE GENOMIC DNA]</scope>
    <source>
        <strain evidence="2 3">DSM 21085</strain>
    </source>
</reference>
<feature type="transmembrane region" description="Helical" evidence="1">
    <location>
        <begin position="44"/>
        <end position="66"/>
    </location>
</feature>
<feature type="transmembrane region" description="Helical" evidence="1">
    <location>
        <begin position="161"/>
        <end position="184"/>
    </location>
</feature>
<dbReference type="RefSeq" id="WP_209481826.1">
    <property type="nucleotide sequence ID" value="NZ_JAGGKK010000020.1"/>
</dbReference>
<keyword evidence="3" id="KW-1185">Reference proteome</keyword>
<gene>
    <name evidence="2" type="ORF">J2Z82_003296</name>
</gene>
<protein>
    <submittedName>
        <fullName evidence="2">Magnesium-transporting ATPase (P-type)</fullName>
    </submittedName>
</protein>
<evidence type="ECO:0000313" key="3">
    <source>
        <dbReference type="Proteomes" id="UP001519328"/>
    </source>
</evidence>
<evidence type="ECO:0000313" key="2">
    <source>
        <dbReference type="EMBL" id="MBP1950339.1"/>
    </source>
</evidence>
<feature type="transmembrane region" description="Helical" evidence="1">
    <location>
        <begin position="20"/>
        <end position="38"/>
    </location>
</feature>
<keyword evidence="1" id="KW-0472">Membrane</keyword>
<sequence length="255" mass="28452">MESSAFRGLYIKEWKMMKGFYIGQFVFASIIVIVADAFSDASIFDSLIGLLTFGFIILPGVVLYSLNTEANQLEIFLHNPQSIHKILFVKFLNGMFFALSFLLLLAVVAVNFEMIWGASIQSGLDSFSFLLFLIINMVVVSVYPTVILVFLWTLHQICRTYIHGLSIVAVVLLLIIGVQLMSVFRSTTFYEVLTWGVISIPNDQSGDYLSISFGPGQFSGGVDATIFFGSYVFYGLLVLLLYGVSAYLLDRKVEV</sequence>
<proteinExistence type="predicted"/>
<name>A0ABS4HIB2_9BACI</name>
<organism evidence="2 3">
    <name type="scientific">Virgibacillus litoralis</name>
    <dbReference type="NCBI Taxonomy" id="578221"/>
    <lineage>
        <taxon>Bacteria</taxon>
        <taxon>Bacillati</taxon>
        <taxon>Bacillota</taxon>
        <taxon>Bacilli</taxon>
        <taxon>Bacillales</taxon>
        <taxon>Bacillaceae</taxon>
        <taxon>Virgibacillus</taxon>
    </lineage>
</organism>